<dbReference type="PROSITE" id="PS51081">
    <property type="entry name" value="ZF_SIAH"/>
    <property type="match status" value="1"/>
</dbReference>
<reference evidence="7 8" key="1">
    <citation type="submission" date="2023-11" db="EMBL/GenBank/DDBJ databases">
        <title>Dfirmibasis_genome.</title>
        <authorList>
            <person name="Edelbroek B."/>
            <person name="Kjellin J."/>
            <person name="Jerlstrom-Hultqvist J."/>
            <person name="Soderbom F."/>
        </authorList>
    </citation>
    <scope>NUCLEOTIDE SEQUENCE [LARGE SCALE GENOMIC DNA]</scope>
    <source>
        <strain evidence="7 8">TNS-C-14</strain>
    </source>
</reference>
<dbReference type="GO" id="GO:0008270">
    <property type="term" value="F:zinc ion binding"/>
    <property type="evidence" value="ECO:0007669"/>
    <property type="project" value="UniProtKB-KW"/>
</dbReference>
<feature type="region of interest" description="Disordered" evidence="5">
    <location>
        <begin position="323"/>
        <end position="382"/>
    </location>
</feature>
<name>A0AAN7Z1R0_9MYCE</name>
<dbReference type="GO" id="GO:0005737">
    <property type="term" value="C:cytoplasm"/>
    <property type="evidence" value="ECO:0007669"/>
    <property type="project" value="TreeGrafter"/>
</dbReference>
<dbReference type="EMBL" id="JAVFKY010000001">
    <property type="protein sequence ID" value="KAK5584482.1"/>
    <property type="molecule type" value="Genomic_DNA"/>
</dbReference>
<comment type="caution">
    <text evidence="7">The sequence shown here is derived from an EMBL/GenBank/DDBJ whole genome shotgun (WGS) entry which is preliminary data.</text>
</comment>
<dbReference type="AlphaFoldDB" id="A0AAN7Z1R0"/>
<keyword evidence="8" id="KW-1185">Reference proteome</keyword>
<evidence type="ECO:0000256" key="5">
    <source>
        <dbReference type="SAM" id="MobiDB-lite"/>
    </source>
</evidence>
<feature type="domain" description="SIAH-type" evidence="6">
    <location>
        <begin position="131"/>
        <end position="198"/>
    </location>
</feature>
<evidence type="ECO:0000259" key="6">
    <source>
        <dbReference type="PROSITE" id="PS51081"/>
    </source>
</evidence>
<dbReference type="PANTHER" id="PTHR10315">
    <property type="entry name" value="E3 UBIQUITIN PROTEIN LIGASE SIAH"/>
    <property type="match status" value="1"/>
</dbReference>
<gene>
    <name evidence="7" type="ORF">RB653_006094</name>
</gene>
<dbReference type="InterPro" id="IPR013083">
    <property type="entry name" value="Znf_RING/FYVE/PHD"/>
</dbReference>
<keyword evidence="2 4" id="KW-0863">Zinc-finger</keyword>
<keyword evidence="3" id="KW-0862">Zinc</keyword>
<proteinExistence type="predicted"/>
<evidence type="ECO:0000256" key="3">
    <source>
        <dbReference type="ARBA" id="ARBA00022833"/>
    </source>
</evidence>
<dbReference type="GO" id="GO:0061630">
    <property type="term" value="F:ubiquitin protein ligase activity"/>
    <property type="evidence" value="ECO:0007669"/>
    <property type="project" value="TreeGrafter"/>
</dbReference>
<dbReference type="SUPFAM" id="SSF48371">
    <property type="entry name" value="ARM repeat"/>
    <property type="match status" value="1"/>
</dbReference>
<evidence type="ECO:0000313" key="7">
    <source>
        <dbReference type="EMBL" id="KAK5584482.1"/>
    </source>
</evidence>
<sequence length="382" mass="43670">MSSSTTTTTTTTTTSSTSNSNNTNNIATTGNSLSVSGGINSNTSIISNNNSINNSLNSQPKKGVIIVDSSIVECGICYSNQFSKSYSCDYCDFWTCESCLPCYLSKQCPKCKRAWPKIPKRNYTIERLVEEAQVPCDNYSDGCVKKFKLKDEMGKKLLHQDQCSYRKIPCPLGKILGCQMNTIVSPEDMEKHFENHHRLDSVYLHDQERETEFFRMTMMSPLPKGTETSCLLLKQEQHTILFISTGEGVFRSFLFLFVTPPPKRYQIRVYGTSSSQIKINDKPQIWADICDTLPLVSFTISQQQYLKWSHSTTSRSFYIHLKAIDEEEEEDDDDEDDEDDEEEDDEDEDEDEDEKEKESDDDSSSNNGHKEKERFLKKLKVK</sequence>
<evidence type="ECO:0000313" key="8">
    <source>
        <dbReference type="Proteomes" id="UP001344447"/>
    </source>
</evidence>
<dbReference type="InterPro" id="IPR013010">
    <property type="entry name" value="Znf_SIAH"/>
</dbReference>
<dbReference type="SUPFAM" id="SSF49599">
    <property type="entry name" value="TRAF domain-like"/>
    <property type="match status" value="1"/>
</dbReference>
<evidence type="ECO:0000256" key="4">
    <source>
        <dbReference type="PROSITE-ProRule" id="PRU00455"/>
    </source>
</evidence>
<dbReference type="PANTHER" id="PTHR10315:SF117">
    <property type="entry name" value="RING-TYPE E3 UBIQUITIN TRANSFERASE"/>
    <property type="match status" value="1"/>
</dbReference>
<protein>
    <recommendedName>
        <fullName evidence="6">SIAH-type domain-containing protein</fullName>
    </recommendedName>
</protein>
<feature type="compositionally biased region" description="Acidic residues" evidence="5">
    <location>
        <begin position="325"/>
        <end position="363"/>
    </location>
</feature>
<evidence type="ECO:0000256" key="2">
    <source>
        <dbReference type="ARBA" id="ARBA00022771"/>
    </source>
</evidence>
<evidence type="ECO:0000256" key="1">
    <source>
        <dbReference type="ARBA" id="ARBA00022723"/>
    </source>
</evidence>
<organism evidence="7 8">
    <name type="scientific">Dictyostelium firmibasis</name>
    <dbReference type="NCBI Taxonomy" id="79012"/>
    <lineage>
        <taxon>Eukaryota</taxon>
        <taxon>Amoebozoa</taxon>
        <taxon>Evosea</taxon>
        <taxon>Eumycetozoa</taxon>
        <taxon>Dictyostelia</taxon>
        <taxon>Dictyosteliales</taxon>
        <taxon>Dictyosteliaceae</taxon>
        <taxon>Dictyostelium</taxon>
    </lineage>
</organism>
<accession>A0AAN7Z1R0</accession>
<feature type="region of interest" description="Disordered" evidence="5">
    <location>
        <begin position="1"/>
        <end position="25"/>
    </location>
</feature>
<keyword evidence="1" id="KW-0479">Metal-binding</keyword>
<dbReference type="Proteomes" id="UP001344447">
    <property type="component" value="Unassembled WGS sequence"/>
</dbReference>
<dbReference type="InterPro" id="IPR016024">
    <property type="entry name" value="ARM-type_fold"/>
</dbReference>
<dbReference type="InterPro" id="IPR052088">
    <property type="entry name" value="E3_ubiquitin-ligase_SINA"/>
</dbReference>
<dbReference type="Gene3D" id="3.30.40.10">
    <property type="entry name" value="Zinc/RING finger domain, C3HC4 (zinc finger)"/>
    <property type="match status" value="1"/>
</dbReference>